<dbReference type="Pfam" id="PF11296">
    <property type="entry name" value="DUF3097_C"/>
    <property type="match status" value="1"/>
</dbReference>
<dbReference type="EMBL" id="CP116942">
    <property type="protein sequence ID" value="WCO65981.1"/>
    <property type="molecule type" value="Genomic_DNA"/>
</dbReference>
<organism evidence="3 4">
    <name type="scientific">Iamia majanohamensis</name>
    <dbReference type="NCBI Taxonomy" id="467976"/>
    <lineage>
        <taxon>Bacteria</taxon>
        <taxon>Bacillati</taxon>
        <taxon>Actinomycetota</taxon>
        <taxon>Acidimicrobiia</taxon>
        <taxon>Acidimicrobiales</taxon>
        <taxon>Iamiaceae</taxon>
        <taxon>Iamia</taxon>
    </lineage>
</organism>
<dbReference type="AlphaFoldDB" id="A0AAE9YDS3"/>
<proteinExistence type="predicted"/>
<sequence>MAPGDGILAGPLDVDGPRRRRPTFPSVEAVPGLAVVPRGERRPWMVLSMRADQLRVRDAEGRQHVVRPVPGGFQVDGRAVTLVAPRPVATPSAPGRTASGSVAGAPAPARVARASRILVEGVHDAELVEKVWGDDLRGEGVVVEVLHGADDLEAVVRGFGPRPGRRLGILLDHLVDGSKESRLAAAVDHPDVLVTGHPFVDVWQAVRPGALGIAAWPTVAPGTPWKEGVIAALGSTEAPGAFWRRVLGAVDDWTDLEAPLIGAVEALIDFVTEPAEG</sequence>
<evidence type="ECO:0000256" key="1">
    <source>
        <dbReference type="SAM" id="MobiDB-lite"/>
    </source>
</evidence>
<protein>
    <submittedName>
        <fullName evidence="3">DUF3097 family protein</fullName>
    </submittedName>
</protein>
<gene>
    <name evidence="3" type="ORF">PO878_15885</name>
</gene>
<evidence type="ECO:0000259" key="2">
    <source>
        <dbReference type="Pfam" id="PF11296"/>
    </source>
</evidence>
<keyword evidence="4" id="KW-1185">Reference proteome</keyword>
<feature type="region of interest" description="Disordered" evidence="1">
    <location>
        <begin position="1"/>
        <end position="23"/>
    </location>
</feature>
<dbReference type="KEGG" id="ima:PO878_15885"/>
<evidence type="ECO:0000313" key="3">
    <source>
        <dbReference type="EMBL" id="WCO65981.1"/>
    </source>
</evidence>
<accession>A0AAE9YDS3</accession>
<evidence type="ECO:0000313" key="4">
    <source>
        <dbReference type="Proteomes" id="UP001216390"/>
    </source>
</evidence>
<feature type="domain" description="DUF3097" evidence="2">
    <location>
        <begin position="115"/>
        <end position="273"/>
    </location>
</feature>
<name>A0AAE9YDS3_9ACTN</name>
<dbReference type="InterPro" id="IPR021447">
    <property type="entry name" value="DUF3097_C"/>
</dbReference>
<feature type="region of interest" description="Disordered" evidence="1">
    <location>
        <begin position="86"/>
        <end position="105"/>
    </location>
</feature>
<dbReference type="RefSeq" id="WP_272735507.1">
    <property type="nucleotide sequence ID" value="NZ_CP116942.1"/>
</dbReference>
<reference evidence="3" key="1">
    <citation type="submission" date="2023-01" db="EMBL/GenBank/DDBJ databases">
        <title>The diversity of Class Acidimicrobiia in South China Sea sediment environments and the proposal of Iamia marina sp. nov., a novel species of the genus Iamia.</title>
        <authorList>
            <person name="He Y."/>
            <person name="Tian X."/>
        </authorList>
    </citation>
    <scope>NUCLEOTIDE SEQUENCE</scope>
    <source>
        <strain evidence="3">DSM 19957</strain>
    </source>
</reference>
<dbReference type="Proteomes" id="UP001216390">
    <property type="component" value="Chromosome"/>
</dbReference>